<evidence type="ECO:0000313" key="20">
    <source>
        <dbReference type="EMBL" id="ARW68445.1"/>
    </source>
</evidence>
<dbReference type="AlphaFoldDB" id="A0A1Z1MRQ9"/>
<dbReference type="GeneID" id="33361680"/>
<evidence type="ECO:0000256" key="18">
    <source>
        <dbReference type="PIRSR" id="PIRSR000260-3"/>
    </source>
</evidence>
<feature type="binding site" evidence="17">
    <location>
        <position position="78"/>
    </location>
    <ligand>
        <name>[4Fe-4S] cluster</name>
        <dbReference type="ChEBI" id="CHEBI:49883"/>
    </ligand>
</feature>
<feature type="binding site" evidence="17">
    <location>
        <position position="57"/>
    </location>
    <ligand>
        <name>[4Fe-4S] cluster</name>
        <dbReference type="ChEBI" id="CHEBI:49883"/>
    </ligand>
</feature>
<geneLocation type="chloroplast" evidence="20"/>
<proteinExistence type="inferred from homology"/>
<dbReference type="InterPro" id="IPR036644">
    <property type="entry name" value="FTR_bsu_sf"/>
</dbReference>
<dbReference type="GO" id="GO:0051539">
    <property type="term" value="F:4 iron, 4 sulfur cluster binding"/>
    <property type="evidence" value="ECO:0007669"/>
    <property type="project" value="UniProtKB-KW"/>
</dbReference>
<evidence type="ECO:0000256" key="5">
    <source>
        <dbReference type="ARBA" id="ARBA00022485"/>
    </source>
</evidence>
<evidence type="ECO:0000256" key="9">
    <source>
        <dbReference type="ARBA" id="ARBA00023014"/>
    </source>
</evidence>
<keyword evidence="7 15" id="KW-0560">Oxidoreductase</keyword>
<sequence>MIKQNFSDTSNSFKLMCKFAETYAKKTDTYFCLDLSVTAVVIEGLAKNKDDYGSPLCPCRHYDDKNQEVLNTYWNCPCVPMRERKECHCMLFLSKDNEFASDNQQIESNVLLNLVK</sequence>
<keyword evidence="5 15" id="KW-0004">4Fe-4S</keyword>
<comment type="catalytic activity">
    <reaction evidence="14 15">
        <text>[thioredoxin]-disulfide + 2 reduced [2Fe-2S]-[ferredoxin] + 2 H(+) = [thioredoxin]-dithiol + 2 oxidized [2Fe-2S]-[ferredoxin]</text>
        <dbReference type="Rhea" id="RHEA:42336"/>
        <dbReference type="Rhea" id="RHEA-COMP:10000"/>
        <dbReference type="Rhea" id="RHEA-COMP:10001"/>
        <dbReference type="Rhea" id="RHEA-COMP:10698"/>
        <dbReference type="Rhea" id="RHEA-COMP:10700"/>
        <dbReference type="ChEBI" id="CHEBI:15378"/>
        <dbReference type="ChEBI" id="CHEBI:29950"/>
        <dbReference type="ChEBI" id="CHEBI:33737"/>
        <dbReference type="ChEBI" id="CHEBI:33738"/>
        <dbReference type="ChEBI" id="CHEBI:50058"/>
        <dbReference type="EC" id="1.8.7.2"/>
    </reaction>
</comment>
<evidence type="ECO:0000256" key="3">
    <source>
        <dbReference type="ARBA" id="ARBA00012358"/>
    </source>
</evidence>
<dbReference type="FunFam" id="3.90.460.10:FF:000001">
    <property type="entry name" value="Ferredoxin-thioredoxin reductase, catalytic chain"/>
    <property type="match status" value="1"/>
</dbReference>
<evidence type="ECO:0000256" key="13">
    <source>
        <dbReference type="ARBA" id="ARBA00030295"/>
    </source>
</evidence>
<evidence type="ECO:0000256" key="14">
    <source>
        <dbReference type="ARBA" id="ARBA00048150"/>
    </source>
</evidence>
<evidence type="ECO:0000256" key="1">
    <source>
        <dbReference type="ARBA" id="ARBA00003945"/>
    </source>
</evidence>
<keyword evidence="8 15" id="KW-0408">Iron</keyword>
<evidence type="ECO:0000256" key="2">
    <source>
        <dbReference type="ARBA" id="ARBA00007941"/>
    </source>
</evidence>
<dbReference type="Pfam" id="PF02943">
    <property type="entry name" value="FeThRed_B"/>
    <property type="match status" value="1"/>
</dbReference>
<evidence type="ECO:0000256" key="17">
    <source>
        <dbReference type="PIRSR" id="PIRSR000260-2"/>
    </source>
</evidence>
<keyword evidence="10 19" id="KW-1015">Disulfide bond</keyword>
<dbReference type="RefSeq" id="YP_009399048.1">
    <property type="nucleotide sequence ID" value="NC_035295.1"/>
</dbReference>
<dbReference type="EMBL" id="MF101452">
    <property type="protein sequence ID" value="ARW68445.1"/>
    <property type="molecule type" value="Genomic_DNA"/>
</dbReference>
<keyword evidence="11" id="KW-0676">Redox-active center</keyword>
<dbReference type="PANTHER" id="PTHR35113">
    <property type="entry name" value="FERREDOXIN-THIOREDOXIN REDUCTASE CATALYTIC CHAIN, CHLOROPLASTIC"/>
    <property type="match status" value="1"/>
</dbReference>
<protein>
    <recommendedName>
        <fullName evidence="4 15">Ferredoxin-thioredoxin reductase, catalytic chain</fullName>
        <shortName evidence="15">FTR-C</shortName>
        <ecNumber evidence="3 15">1.8.7.2</ecNumber>
    </recommendedName>
    <alternativeName>
        <fullName evidence="13 15">Ferredoxin-thioredoxin reductase subunit B</fullName>
    </alternativeName>
</protein>
<keyword evidence="6 15" id="KW-0479">Metal-binding</keyword>
<evidence type="ECO:0000256" key="12">
    <source>
        <dbReference type="ARBA" id="ARBA00026011"/>
    </source>
</evidence>
<feature type="active site" description="Nucleophile" evidence="16">
    <location>
        <position position="59"/>
    </location>
</feature>
<evidence type="ECO:0000256" key="15">
    <source>
        <dbReference type="PIRNR" id="PIRNR000260"/>
    </source>
</evidence>
<dbReference type="EC" id="1.8.7.2" evidence="3 15"/>
<evidence type="ECO:0000256" key="8">
    <source>
        <dbReference type="ARBA" id="ARBA00023004"/>
    </source>
</evidence>
<dbReference type="GO" id="GO:0016730">
    <property type="term" value="F:oxidoreductase activity, acting on iron-sulfur proteins as donors"/>
    <property type="evidence" value="ECO:0007669"/>
    <property type="project" value="InterPro"/>
</dbReference>
<evidence type="ECO:0000256" key="19">
    <source>
        <dbReference type="PIRSR" id="PIRSR000260-4"/>
    </source>
</evidence>
<organism evidence="20">
    <name type="scientific">Taenioma perpusillum</name>
    <dbReference type="NCBI Taxonomy" id="210852"/>
    <lineage>
        <taxon>Eukaryota</taxon>
        <taxon>Rhodophyta</taxon>
        <taxon>Florideophyceae</taxon>
        <taxon>Rhodymeniophycidae</taxon>
        <taxon>Ceramiales</taxon>
        <taxon>Delesseriaceae</taxon>
        <taxon>Taenioma</taxon>
    </lineage>
</organism>
<comment type="similarity">
    <text evidence="2 15">Belongs to the ferredoxin thioredoxin reductase beta subunit family.</text>
</comment>
<comment type="subunit">
    <text evidence="12 15">Heterodimer of subunit A (variable subunit) and subunit B (catalytic subunit). Heterodimeric FTR forms a complex with ferredoxin and thioredoxin.</text>
</comment>
<feature type="binding site" evidence="17">
    <location>
        <position position="76"/>
    </location>
    <ligand>
        <name>[4Fe-4S] cluster</name>
        <dbReference type="ChEBI" id="CHEBI:49883"/>
    </ligand>
</feature>
<keyword evidence="9 15" id="KW-0411">Iron-sulfur</keyword>
<keyword evidence="20" id="KW-0934">Plastid</keyword>
<dbReference type="Gene3D" id="3.90.460.10">
    <property type="entry name" value="Ferredoxin thioredoxin reductase catalytic beta subunit"/>
    <property type="match status" value="1"/>
</dbReference>
<evidence type="ECO:0000256" key="11">
    <source>
        <dbReference type="ARBA" id="ARBA00023284"/>
    </source>
</evidence>
<feature type="site" description="Increases the nucleophilicity of the active site Cys" evidence="18">
    <location>
        <position position="88"/>
    </location>
</feature>
<reference evidence="20" key="1">
    <citation type="journal article" date="2017" name="J. Phycol.">
        <title>Analysis of chloroplast genomes and a supermatrix inform reclassification of the Rhodomelaceae (Rhodophyta).</title>
        <authorList>
            <person name="Diaz-Tapia P."/>
            <person name="Maggs C.A."/>
            <person name="West J.A."/>
            <person name="Verbruggen H."/>
        </authorList>
    </citation>
    <scope>NUCLEOTIDE SEQUENCE</scope>
    <source>
        <strain evidence="20">PD1676</strain>
    </source>
</reference>
<evidence type="ECO:0000256" key="10">
    <source>
        <dbReference type="ARBA" id="ARBA00023157"/>
    </source>
</evidence>
<feature type="disulfide bond" description="Redox-active" evidence="19">
    <location>
        <begin position="59"/>
        <end position="89"/>
    </location>
</feature>
<dbReference type="PANTHER" id="PTHR35113:SF1">
    <property type="entry name" value="FERREDOXIN-THIOREDOXIN REDUCTASE CATALYTIC CHAIN, CHLOROPLASTIC"/>
    <property type="match status" value="1"/>
</dbReference>
<evidence type="ECO:0000256" key="6">
    <source>
        <dbReference type="ARBA" id="ARBA00022723"/>
    </source>
</evidence>
<keyword evidence="20" id="KW-0150">Chloroplast</keyword>
<evidence type="ECO:0000256" key="16">
    <source>
        <dbReference type="PIRSR" id="PIRSR000260-1"/>
    </source>
</evidence>
<name>A0A1Z1MRQ9_9FLOR</name>
<gene>
    <name evidence="20" type="primary">ftrB</name>
</gene>
<dbReference type="InterPro" id="IPR024707">
    <property type="entry name" value="FTR_bsu_Cyanobacter"/>
</dbReference>
<comment type="function">
    <text evidence="1 15">Catalytic subunit of the ferredoxin-thioredoxin reductase (FTR), which catalyzes the two-electron reduction of thioredoxins by the electrons provided by reduced ferredoxin.</text>
</comment>
<accession>A0A1Z1MRQ9</accession>
<evidence type="ECO:0000256" key="7">
    <source>
        <dbReference type="ARBA" id="ARBA00023002"/>
    </source>
</evidence>
<dbReference type="PIRSF" id="PIRSF000260">
    <property type="entry name" value="FTRc"/>
    <property type="match status" value="1"/>
</dbReference>
<dbReference type="InterPro" id="IPR004209">
    <property type="entry name" value="FTR_bsu"/>
</dbReference>
<evidence type="ECO:0000256" key="4">
    <source>
        <dbReference type="ARBA" id="ARBA00021195"/>
    </source>
</evidence>
<comment type="cofactor">
    <cofactor evidence="15 17">
        <name>[4Fe-4S] cluster</name>
        <dbReference type="ChEBI" id="CHEBI:49883"/>
    </cofactor>
    <text evidence="15 17">Binds 1 [4Fe-4S] cluster.</text>
</comment>
<dbReference type="GO" id="GO:0046872">
    <property type="term" value="F:metal ion binding"/>
    <property type="evidence" value="ECO:0007669"/>
    <property type="project" value="UniProtKB-KW"/>
</dbReference>
<dbReference type="SUPFAM" id="SSF57662">
    <property type="entry name" value="Ferredoxin thioredoxin reductase (FTR), catalytic beta chain"/>
    <property type="match status" value="1"/>
</dbReference>
<feature type="binding site" evidence="17">
    <location>
        <position position="87"/>
    </location>
    <ligand>
        <name>[4Fe-4S] cluster</name>
        <dbReference type="ChEBI" id="CHEBI:49883"/>
    </ligand>
</feature>